<feature type="chain" id="PRO_5013050477" description="Coth-domain-containing protein" evidence="1">
    <location>
        <begin position="19"/>
        <end position="590"/>
    </location>
</feature>
<dbReference type="Proteomes" id="UP000193719">
    <property type="component" value="Unassembled WGS sequence"/>
</dbReference>
<evidence type="ECO:0000313" key="3">
    <source>
        <dbReference type="Proteomes" id="UP000193719"/>
    </source>
</evidence>
<feature type="signal peptide" evidence="1">
    <location>
        <begin position="1"/>
        <end position="18"/>
    </location>
</feature>
<protein>
    <recommendedName>
        <fullName evidence="4">Coth-domain-containing protein</fullName>
    </recommendedName>
</protein>
<keyword evidence="1" id="KW-0732">Signal</keyword>
<dbReference type="STRING" id="1754191.A0A1Y1VDQ2"/>
<dbReference type="AlphaFoldDB" id="A0A1Y1VDQ2"/>
<dbReference type="Pfam" id="PF08757">
    <property type="entry name" value="CotH"/>
    <property type="match status" value="1"/>
</dbReference>
<organism evidence="2 3">
    <name type="scientific">Piromyces finnis</name>
    <dbReference type="NCBI Taxonomy" id="1754191"/>
    <lineage>
        <taxon>Eukaryota</taxon>
        <taxon>Fungi</taxon>
        <taxon>Fungi incertae sedis</taxon>
        <taxon>Chytridiomycota</taxon>
        <taxon>Chytridiomycota incertae sedis</taxon>
        <taxon>Neocallimastigomycetes</taxon>
        <taxon>Neocallimastigales</taxon>
        <taxon>Neocallimastigaceae</taxon>
        <taxon>Piromyces</taxon>
    </lineage>
</organism>
<evidence type="ECO:0008006" key="4">
    <source>
        <dbReference type="Google" id="ProtNLM"/>
    </source>
</evidence>
<evidence type="ECO:0000256" key="1">
    <source>
        <dbReference type="SAM" id="SignalP"/>
    </source>
</evidence>
<sequence length="590" mass="66192">MNWKSAIFTLGLIAKAFSAEFSVVSFAGNCEVNIGGTSYPMKKPDSNVPLWKANIDASNNTVYKYICDGQADVERTLNGNKTYNELIGRPITIFDMPEFGYPNAEPWSRSIGRTELFDPNYVPIVVIDAKRSIFVNGSGGTFNTISFILKENVFTFNNISSSAKNQEEDKFQFEVNLPGEGIYHRTNLKFRPSSFDPAFIRQILYGDIAHAIGNPTHESVSVRVYLSDGTPIGLYVLQENIASESFIRTSFYGNSDGSVKNDSPGLQYLYDCGTGADFTAKDGKYLGSFMNLVEPDLKIELLAMTERLETLDINNAAAVDDFDKNDLDLDTLFRALALEYLAGHWDSYWGLTTNFGVYHPNDDSGNFKFYFIDQDFDQTWGIGMGEGYDPQNYPNKFYTDFVGVENWREISKNSLDTTTRIIVNRLIGCDGANSCITKTMFEAHLQSIVQHIFNPVAMGRKVEGYKSRLRDEIVWDTTIEKLHTGTKGEYHFTINDFENNIDTANYEGSKFYWGILDWTENICNTVCNNFHITYDKVAYTPETAAQAKVNPIDAGTTYDPKSNLKTSDASTIKVNAFIMVIAACFLALLG</sequence>
<keyword evidence="3" id="KW-1185">Reference proteome</keyword>
<gene>
    <name evidence="2" type="ORF">BCR36DRAFT_324955</name>
</gene>
<dbReference type="InterPro" id="IPR014867">
    <property type="entry name" value="Spore_coat_CotH_CotH2/3/7"/>
</dbReference>
<comment type="caution">
    <text evidence="2">The sequence shown here is derived from an EMBL/GenBank/DDBJ whole genome shotgun (WGS) entry which is preliminary data.</text>
</comment>
<reference evidence="2 3" key="2">
    <citation type="submission" date="2016-08" db="EMBL/GenBank/DDBJ databases">
        <title>Pervasive Adenine N6-methylation of Active Genes in Fungi.</title>
        <authorList>
            <consortium name="DOE Joint Genome Institute"/>
            <person name="Mondo S.J."/>
            <person name="Dannebaum R.O."/>
            <person name="Kuo R.C."/>
            <person name="Labutti K."/>
            <person name="Haridas S."/>
            <person name="Kuo A."/>
            <person name="Salamov A."/>
            <person name="Ahrendt S.R."/>
            <person name="Lipzen A."/>
            <person name="Sullivan W."/>
            <person name="Andreopoulos W.B."/>
            <person name="Clum A."/>
            <person name="Lindquist E."/>
            <person name="Daum C."/>
            <person name="Ramamoorthy G.K."/>
            <person name="Gryganskyi A."/>
            <person name="Culley D."/>
            <person name="Magnuson J.K."/>
            <person name="James T.Y."/>
            <person name="O'Malley M.A."/>
            <person name="Stajich J.E."/>
            <person name="Spatafora J.W."/>
            <person name="Visel A."/>
            <person name="Grigoriev I.V."/>
        </authorList>
    </citation>
    <scope>NUCLEOTIDE SEQUENCE [LARGE SCALE GENOMIC DNA]</scope>
    <source>
        <strain evidence="3">finn</strain>
    </source>
</reference>
<proteinExistence type="predicted"/>
<dbReference type="OrthoDB" id="2387105at2759"/>
<accession>A0A1Y1VDQ2</accession>
<name>A0A1Y1VDQ2_9FUNG</name>
<dbReference type="EMBL" id="MCFH01000016">
    <property type="protein sequence ID" value="ORX52183.1"/>
    <property type="molecule type" value="Genomic_DNA"/>
</dbReference>
<evidence type="ECO:0000313" key="2">
    <source>
        <dbReference type="EMBL" id="ORX52183.1"/>
    </source>
</evidence>
<reference evidence="2 3" key="1">
    <citation type="submission" date="2016-08" db="EMBL/GenBank/DDBJ databases">
        <title>Genomes of anaerobic fungi encode conserved fungal cellulosomes for biomass hydrolysis.</title>
        <authorList>
            <consortium name="DOE Joint Genome Institute"/>
            <person name="Haitjema C.H."/>
            <person name="Gilmore S.P."/>
            <person name="Henske J.K."/>
            <person name="Solomon K.V."/>
            <person name="De Groot R."/>
            <person name="Kuo A."/>
            <person name="Mondo S.J."/>
            <person name="Salamov A.A."/>
            <person name="Labutti K."/>
            <person name="Zhao Z."/>
            <person name="Chiniquy J."/>
            <person name="Barry K."/>
            <person name="Brewer H.M."/>
            <person name="Purvine S.O."/>
            <person name="Wright A.T."/>
            <person name="Boxma B."/>
            <person name="Van Alen T."/>
            <person name="Hackstein J.H."/>
            <person name="Baker S.E."/>
            <person name="Grigoriev I.V."/>
            <person name="O'Malley M.A."/>
        </authorList>
    </citation>
    <scope>NUCLEOTIDE SEQUENCE [LARGE SCALE GENOMIC DNA]</scope>
    <source>
        <strain evidence="3">finn</strain>
    </source>
</reference>